<dbReference type="Proteomes" id="UP000188268">
    <property type="component" value="Unassembled WGS sequence"/>
</dbReference>
<gene>
    <name evidence="1" type="ORF">CCACVL1_11324</name>
</gene>
<accession>A0A1R3IM00</accession>
<name>A0A1R3IM00_COCAP</name>
<dbReference type="AlphaFoldDB" id="A0A1R3IM00"/>
<evidence type="ECO:0000313" key="1">
    <source>
        <dbReference type="EMBL" id="OMO83619.1"/>
    </source>
</evidence>
<evidence type="ECO:0000313" key="2">
    <source>
        <dbReference type="Proteomes" id="UP000188268"/>
    </source>
</evidence>
<dbReference type="Gramene" id="OMO83619">
    <property type="protein sequence ID" value="OMO83619"/>
    <property type="gene ID" value="CCACVL1_11324"/>
</dbReference>
<dbReference type="GO" id="GO:0000428">
    <property type="term" value="C:DNA-directed RNA polymerase complex"/>
    <property type="evidence" value="ECO:0007669"/>
    <property type="project" value="UniProtKB-KW"/>
</dbReference>
<keyword evidence="1" id="KW-0240">DNA-directed RNA polymerase</keyword>
<organism evidence="1 2">
    <name type="scientific">Corchorus capsularis</name>
    <name type="common">Jute</name>
    <dbReference type="NCBI Taxonomy" id="210143"/>
    <lineage>
        <taxon>Eukaryota</taxon>
        <taxon>Viridiplantae</taxon>
        <taxon>Streptophyta</taxon>
        <taxon>Embryophyta</taxon>
        <taxon>Tracheophyta</taxon>
        <taxon>Spermatophyta</taxon>
        <taxon>Magnoliopsida</taxon>
        <taxon>eudicotyledons</taxon>
        <taxon>Gunneridae</taxon>
        <taxon>Pentapetalae</taxon>
        <taxon>rosids</taxon>
        <taxon>malvids</taxon>
        <taxon>Malvales</taxon>
        <taxon>Malvaceae</taxon>
        <taxon>Grewioideae</taxon>
        <taxon>Apeibeae</taxon>
        <taxon>Corchorus</taxon>
    </lineage>
</organism>
<protein>
    <submittedName>
        <fullName evidence="1">DNA-directed RNA polymerase III subunit RPC8-like protein</fullName>
    </submittedName>
</protein>
<keyword evidence="1" id="KW-0804">Transcription</keyword>
<sequence>KCKASKSLSIVGHQLEVKVIKGEDGRLSLEEDDEEEKWSESDLVSRELPIITIIMTVAGLGS</sequence>
<keyword evidence="2" id="KW-1185">Reference proteome</keyword>
<reference evidence="1 2" key="1">
    <citation type="submission" date="2013-09" db="EMBL/GenBank/DDBJ databases">
        <title>Corchorus capsularis genome sequencing.</title>
        <authorList>
            <person name="Alam M."/>
            <person name="Haque M.S."/>
            <person name="Islam M.S."/>
            <person name="Emdad E.M."/>
            <person name="Islam M.M."/>
            <person name="Ahmed B."/>
            <person name="Halim A."/>
            <person name="Hossen Q.M.M."/>
            <person name="Hossain M.Z."/>
            <person name="Ahmed R."/>
            <person name="Khan M.M."/>
            <person name="Islam R."/>
            <person name="Rashid M.M."/>
            <person name="Khan S.A."/>
            <person name="Rahman M.S."/>
            <person name="Alam M."/>
        </authorList>
    </citation>
    <scope>NUCLEOTIDE SEQUENCE [LARGE SCALE GENOMIC DNA]</scope>
    <source>
        <strain evidence="2">cv. CVL-1</strain>
        <tissue evidence="1">Whole seedling</tissue>
    </source>
</reference>
<feature type="non-terminal residue" evidence="1">
    <location>
        <position position="1"/>
    </location>
</feature>
<comment type="caution">
    <text evidence="1">The sequence shown here is derived from an EMBL/GenBank/DDBJ whole genome shotgun (WGS) entry which is preliminary data.</text>
</comment>
<dbReference type="EMBL" id="AWWV01009852">
    <property type="protein sequence ID" value="OMO83619.1"/>
    <property type="molecule type" value="Genomic_DNA"/>
</dbReference>
<proteinExistence type="predicted"/>